<accession>A0A5K7X764</accession>
<dbReference type="GO" id="GO:0000049">
    <property type="term" value="F:tRNA binding"/>
    <property type="evidence" value="ECO:0007669"/>
    <property type="project" value="UniProtKB-UniRule"/>
</dbReference>
<keyword evidence="2 6" id="KW-0540">Nuclease</keyword>
<comment type="catalytic activity">
    <reaction evidence="6">
        <text>Endonucleolytic cleavage of RNA, removing 5'-extranucleotides from tRNA precursor.</text>
        <dbReference type="EC" id="3.1.26.5"/>
    </reaction>
</comment>
<evidence type="ECO:0000256" key="3">
    <source>
        <dbReference type="ARBA" id="ARBA00022759"/>
    </source>
</evidence>
<proteinExistence type="inferred from homology"/>
<dbReference type="GO" id="GO:0042781">
    <property type="term" value="F:3'-tRNA processing endoribonuclease activity"/>
    <property type="evidence" value="ECO:0007669"/>
    <property type="project" value="TreeGrafter"/>
</dbReference>
<dbReference type="KEGG" id="lpav:PLANPX_1274"/>
<dbReference type="InterPro" id="IPR000100">
    <property type="entry name" value="RNase_P"/>
</dbReference>
<protein>
    <recommendedName>
        <fullName evidence="6 7">Ribonuclease P protein component</fullName>
        <shortName evidence="6">RNase P protein</shortName>
        <shortName evidence="6">RNaseP protein</shortName>
        <ecNumber evidence="6 7">3.1.26.5</ecNumber>
    </recommendedName>
    <alternativeName>
        <fullName evidence="6">Protein C5</fullName>
    </alternativeName>
</protein>
<keyword evidence="5 6" id="KW-0694">RNA-binding</keyword>
<keyword evidence="1 6" id="KW-0819">tRNA processing</keyword>
<evidence type="ECO:0000256" key="6">
    <source>
        <dbReference type="HAMAP-Rule" id="MF_00227"/>
    </source>
</evidence>
<dbReference type="InterPro" id="IPR014721">
    <property type="entry name" value="Ribsml_uS5_D2-typ_fold_subgr"/>
</dbReference>
<evidence type="ECO:0000256" key="7">
    <source>
        <dbReference type="NCBIfam" id="TIGR00188"/>
    </source>
</evidence>
<name>A0A5K7X764_9BACT</name>
<dbReference type="Pfam" id="PF00825">
    <property type="entry name" value="Ribonuclease_P"/>
    <property type="match status" value="1"/>
</dbReference>
<dbReference type="InterPro" id="IPR020568">
    <property type="entry name" value="Ribosomal_Su5_D2-typ_SF"/>
</dbReference>
<keyword evidence="9" id="KW-1185">Reference proteome</keyword>
<dbReference type="GO" id="GO:0030677">
    <property type="term" value="C:ribonuclease P complex"/>
    <property type="evidence" value="ECO:0007669"/>
    <property type="project" value="TreeGrafter"/>
</dbReference>
<dbReference type="EC" id="3.1.26.5" evidence="6 7"/>
<keyword evidence="4 6" id="KW-0378">Hydrolase</keyword>
<sequence length="116" mass="13494">MSDFSFHRSRRILKKAEFDRVFARRRSQGDGMLILYACENELDHPRIGLVVSRKVGNAVVRNRWKRCLREAFRLSQHELPTGVDLVALPRAGAEPTMPRIQQSLRTLAQRLARQLR</sequence>
<dbReference type="HAMAP" id="MF_00227">
    <property type="entry name" value="RNase_P"/>
    <property type="match status" value="1"/>
</dbReference>
<dbReference type="GO" id="GO:0001682">
    <property type="term" value="P:tRNA 5'-leader removal"/>
    <property type="evidence" value="ECO:0007669"/>
    <property type="project" value="UniProtKB-UniRule"/>
</dbReference>
<comment type="function">
    <text evidence="6">RNaseP catalyzes the removal of the 5'-leader sequence from pre-tRNA to produce the mature 5'-terminus. It can also cleave other RNA substrates such as 4.5S RNA. The protein component plays an auxiliary but essential role in vivo by binding to the 5'-leader sequence and broadening the substrate specificity of the ribozyme.</text>
</comment>
<dbReference type="PANTHER" id="PTHR33992:SF1">
    <property type="entry name" value="RIBONUCLEASE P PROTEIN COMPONENT"/>
    <property type="match status" value="1"/>
</dbReference>
<dbReference type="NCBIfam" id="TIGR00188">
    <property type="entry name" value="rnpA"/>
    <property type="match status" value="1"/>
</dbReference>
<comment type="subunit">
    <text evidence="6">Consists of a catalytic RNA component (M1 or rnpB) and a protein subunit.</text>
</comment>
<evidence type="ECO:0000256" key="1">
    <source>
        <dbReference type="ARBA" id="ARBA00022694"/>
    </source>
</evidence>
<reference evidence="9" key="1">
    <citation type="submission" date="2019-10" db="EMBL/GenBank/DDBJ databases">
        <title>Lacipirellula parvula gen. nov., sp. nov., representing a lineage of planctomycetes widespread in freshwater anoxic habitats, and description of the family Lacipirellulaceae.</title>
        <authorList>
            <person name="Dedysh S.N."/>
            <person name="Kulichevskaya I.S."/>
            <person name="Beletsky A.V."/>
            <person name="Rakitin A.L."/>
            <person name="Mardanov A.V."/>
            <person name="Ivanova A.A."/>
            <person name="Saltykova V.X."/>
            <person name="Rijpstra W.I.C."/>
            <person name="Sinninghe Damste J.S."/>
            <person name="Ravin N.V."/>
        </authorList>
    </citation>
    <scope>NUCLEOTIDE SEQUENCE [LARGE SCALE GENOMIC DNA]</scope>
    <source>
        <strain evidence="9">PX69</strain>
    </source>
</reference>
<dbReference type="PANTHER" id="PTHR33992">
    <property type="entry name" value="RIBONUCLEASE P PROTEIN COMPONENT"/>
    <property type="match status" value="1"/>
</dbReference>
<evidence type="ECO:0000256" key="2">
    <source>
        <dbReference type="ARBA" id="ARBA00022722"/>
    </source>
</evidence>
<gene>
    <name evidence="6" type="primary">rnpA</name>
    <name evidence="8" type="ORF">PLANPX_1274</name>
</gene>
<dbReference type="Proteomes" id="UP000326837">
    <property type="component" value="Chromosome"/>
</dbReference>
<evidence type="ECO:0000313" key="9">
    <source>
        <dbReference type="Proteomes" id="UP000326837"/>
    </source>
</evidence>
<dbReference type="RefSeq" id="WP_152097764.1">
    <property type="nucleotide sequence ID" value="NZ_AP021861.1"/>
</dbReference>
<evidence type="ECO:0000313" key="8">
    <source>
        <dbReference type="EMBL" id="BBO31662.1"/>
    </source>
</evidence>
<organism evidence="8 9">
    <name type="scientific">Lacipirellula parvula</name>
    <dbReference type="NCBI Taxonomy" id="2650471"/>
    <lineage>
        <taxon>Bacteria</taxon>
        <taxon>Pseudomonadati</taxon>
        <taxon>Planctomycetota</taxon>
        <taxon>Planctomycetia</taxon>
        <taxon>Pirellulales</taxon>
        <taxon>Lacipirellulaceae</taxon>
        <taxon>Lacipirellula</taxon>
    </lineage>
</organism>
<evidence type="ECO:0000256" key="4">
    <source>
        <dbReference type="ARBA" id="ARBA00022801"/>
    </source>
</evidence>
<comment type="similarity">
    <text evidence="6">Belongs to the RnpA family.</text>
</comment>
<evidence type="ECO:0000256" key="5">
    <source>
        <dbReference type="ARBA" id="ARBA00022884"/>
    </source>
</evidence>
<dbReference type="GO" id="GO:0004526">
    <property type="term" value="F:ribonuclease P activity"/>
    <property type="evidence" value="ECO:0007669"/>
    <property type="project" value="UniProtKB-UniRule"/>
</dbReference>
<dbReference type="SUPFAM" id="SSF54211">
    <property type="entry name" value="Ribosomal protein S5 domain 2-like"/>
    <property type="match status" value="1"/>
</dbReference>
<keyword evidence="3 6" id="KW-0255">Endonuclease</keyword>
<dbReference type="Gene3D" id="3.30.230.10">
    <property type="match status" value="1"/>
</dbReference>
<dbReference type="EMBL" id="AP021861">
    <property type="protein sequence ID" value="BBO31662.1"/>
    <property type="molecule type" value="Genomic_DNA"/>
</dbReference>
<dbReference type="AlphaFoldDB" id="A0A5K7X764"/>